<dbReference type="SUPFAM" id="SSF52540">
    <property type="entry name" value="P-loop containing nucleoside triphosphate hydrolases"/>
    <property type="match status" value="1"/>
</dbReference>
<dbReference type="InterPro" id="IPR056884">
    <property type="entry name" value="NPHP3-like_N"/>
</dbReference>
<dbReference type="OrthoDB" id="2892288at2759"/>
<evidence type="ECO:0000259" key="2">
    <source>
        <dbReference type="Pfam" id="PF24883"/>
    </source>
</evidence>
<dbReference type="PANTHER" id="PTHR10039:SF14">
    <property type="entry name" value="NACHT DOMAIN-CONTAINING PROTEIN"/>
    <property type="match status" value="1"/>
</dbReference>
<evidence type="ECO:0000313" key="4">
    <source>
        <dbReference type="Proteomes" id="UP000623467"/>
    </source>
</evidence>
<dbReference type="EMBL" id="JACAZH010000037">
    <property type="protein sequence ID" value="KAF7336434.1"/>
    <property type="molecule type" value="Genomic_DNA"/>
</dbReference>
<proteinExistence type="predicted"/>
<dbReference type="Gene3D" id="3.40.50.300">
    <property type="entry name" value="P-loop containing nucleotide triphosphate hydrolases"/>
    <property type="match status" value="1"/>
</dbReference>
<dbReference type="Pfam" id="PF24883">
    <property type="entry name" value="NPHP3_N"/>
    <property type="match status" value="1"/>
</dbReference>
<dbReference type="InterPro" id="IPR059179">
    <property type="entry name" value="MLKL-like_MCAfunc"/>
</dbReference>
<dbReference type="PANTHER" id="PTHR10039">
    <property type="entry name" value="AMELOGENIN"/>
    <property type="match status" value="1"/>
</dbReference>
<keyword evidence="4" id="KW-1185">Reference proteome</keyword>
<feature type="domain" description="Nephrocystin 3-like N-terminal" evidence="2">
    <location>
        <begin position="236"/>
        <end position="382"/>
    </location>
</feature>
<keyword evidence="1" id="KW-0677">Repeat</keyword>
<dbReference type="CDD" id="cd21037">
    <property type="entry name" value="MLKL_NTD"/>
    <property type="match status" value="1"/>
</dbReference>
<comment type="caution">
    <text evidence="3">The sequence shown here is derived from an EMBL/GenBank/DDBJ whole genome shotgun (WGS) entry which is preliminary data.</text>
</comment>
<accession>A0A8H6X930</accession>
<name>A0A8H6X930_9AGAR</name>
<organism evidence="3 4">
    <name type="scientific">Mycena sanguinolenta</name>
    <dbReference type="NCBI Taxonomy" id="230812"/>
    <lineage>
        <taxon>Eukaryota</taxon>
        <taxon>Fungi</taxon>
        <taxon>Dikarya</taxon>
        <taxon>Basidiomycota</taxon>
        <taxon>Agaricomycotina</taxon>
        <taxon>Agaricomycetes</taxon>
        <taxon>Agaricomycetidae</taxon>
        <taxon>Agaricales</taxon>
        <taxon>Marasmiineae</taxon>
        <taxon>Mycenaceae</taxon>
        <taxon>Mycena</taxon>
    </lineage>
</organism>
<protein>
    <submittedName>
        <fullName evidence="3">AAA-16 domain-containing protein</fullName>
    </submittedName>
</protein>
<dbReference type="InterPro" id="IPR027417">
    <property type="entry name" value="P-loop_NTPase"/>
</dbReference>
<evidence type="ECO:0000313" key="3">
    <source>
        <dbReference type="EMBL" id="KAF7336434.1"/>
    </source>
</evidence>
<sequence>MSSEAFDAALDNAAIICDLAEDTLSLLPVPGLLLAVKGLSGIVDAVKGIRGNEGARRDFMDEVTTLSNTLKSMLKRTGAAVHDPVVVEHADVGKALIQDIERCDALQLRVQTLKGTIDELGISMKNLKGGPGVRGFLKGFFYSSRNEKTITDMKDKLAVAIRNFTFEGQVSIETLLGDVIRNANKEADERVLDAIPHESAGYRCVDELKSEFLDGTRGELLKELDSWSTGQFPGDAPKQVYFLSGGAGLGKSSIAYRFCTRLGKPALGASFFFGRGDIKSTRRFFSTLAHQLAMSQDRIRPHIVKAAREYCKGGQDQQMGYAFRELLQAPLAAASLATHSPVIIVIDGLDEFKERSIAPKLLQFLFNLARAHRWIRIFITSRPEPHILSELTSTEVSPMIYHRRLEEALDGLADDVRRYLDETIKKMSPYCDFVRERPQMLEDLIRRAGGVFMFARIAVDFLEANHDHPNPKEQFELLLSPVGGAGLSDLDALYLQILISAFPPAELRGLPSRHIDLQSFLTIIALQRRAMTPEAMELLWPGLSKNYIVWMRDRLHSALLMDKERYVTPLHATFGEFLVDQARCTESLYRVNWATGHAKLALKCIATFTFEKMTDYLTPADGALVKQFINYAISNWNVHLRDSLASEGEVKNELKKQMDQLIGSQMPFYARAFGWSERGVCAGIRDWLKDSAEDAAQISLKYAKSVAYSKLWWEKALQLPILRTRTGDTPPNVEIKAEDIVEKIVSIFDSREIPERQQIVVTSDEIAGYEDVHGKLVKQIRDANAQEAWFNPELGRRS</sequence>
<dbReference type="Proteomes" id="UP000623467">
    <property type="component" value="Unassembled WGS sequence"/>
</dbReference>
<dbReference type="AlphaFoldDB" id="A0A8H6X930"/>
<gene>
    <name evidence="3" type="ORF">MSAN_02297400</name>
</gene>
<reference evidence="3" key="1">
    <citation type="submission" date="2020-05" db="EMBL/GenBank/DDBJ databases">
        <title>Mycena genomes resolve the evolution of fungal bioluminescence.</title>
        <authorList>
            <person name="Tsai I.J."/>
        </authorList>
    </citation>
    <scope>NUCLEOTIDE SEQUENCE</scope>
    <source>
        <strain evidence="3">160909Yilan</strain>
    </source>
</reference>
<evidence type="ECO:0000256" key="1">
    <source>
        <dbReference type="ARBA" id="ARBA00022737"/>
    </source>
</evidence>